<dbReference type="InterPro" id="IPR040521">
    <property type="entry name" value="KDZ"/>
</dbReference>
<dbReference type="Proteomes" id="UP000076532">
    <property type="component" value="Unassembled WGS sequence"/>
</dbReference>
<keyword evidence="2" id="KW-1185">Reference proteome</keyword>
<dbReference type="OrthoDB" id="3246730at2759"/>
<dbReference type="STRING" id="436010.A0A166CE11"/>
<dbReference type="EMBL" id="KV417631">
    <property type="protein sequence ID" value="KZP13565.1"/>
    <property type="molecule type" value="Genomic_DNA"/>
</dbReference>
<sequence>MPTAPSTPTLGFCIKTLELYRTAHFRCPQLSVQAFVRTMADLQGEIYKKYRSRQFSIAYDLYLAIRANIESRVNKALNREDPNWNIRHVCPPCMYKLQDEPKMTFSMLWAMDGNDSLKRFERRAAPEEGGPLLGASVESIDTRTVPGNMYLSRADVDKWATKPGAKNRDPEEENQGPCRERWRNMKPEATARSWGCFGETGIFASFCRHGFNLTIADMYRSGEQSKFGLATGERMMLQHGPDQGEGLDIGCSHEITLANNSVLGPLARELNHTVLVDAFHGHAHNRLCQLSHLTTYVKGLGLEALGVCEQAFSKSNAHASSTRSMGTFHRRQTIGAHFRDTDNFENYYTMTTYIHTMYKKALEILRITPAALEISKAALGITGELPSDAWLREEKEYLEGLGKEPPEETLRMEYYQRLNHFWNCDVGFHPTDPTMHDNTNTIETRRRHAIENHKTAAAHVQDLELRMGTQTRWTANSAEYTETKQLVGMRDYQRALDTLEGLVVKRLFELTSMNRAGMGYKMRKHIGKALQSRSAAIRTALQCFNAAALALNPPRNMLKMEDVIEYAFLSDFDLLRDTRQDIRERPWSTATGRLAMDQCFKLLRAPEEILRCNIEIKRIVTQMRDEQQYLQHHEERVRLTDPLLAYQITIHRHVRGRFNAHHHHRLVTIANLEGFSGSLEPGISLDTGPGGSNSWCLSDPAFTTTDVEGLAPSAEEVVMEGEQEDDEEEAQQQEDEADLLAVLMDNANIAGP</sequence>
<organism evidence="1 2">
    <name type="scientific">Athelia psychrophila</name>
    <dbReference type="NCBI Taxonomy" id="1759441"/>
    <lineage>
        <taxon>Eukaryota</taxon>
        <taxon>Fungi</taxon>
        <taxon>Dikarya</taxon>
        <taxon>Basidiomycota</taxon>
        <taxon>Agaricomycotina</taxon>
        <taxon>Agaricomycetes</taxon>
        <taxon>Agaricomycetidae</taxon>
        <taxon>Atheliales</taxon>
        <taxon>Atheliaceae</taxon>
        <taxon>Athelia</taxon>
    </lineage>
</organism>
<evidence type="ECO:0008006" key="3">
    <source>
        <dbReference type="Google" id="ProtNLM"/>
    </source>
</evidence>
<protein>
    <recommendedName>
        <fullName evidence="3">CxC2-like cysteine cluster KDZ transposase-associated domain-containing protein</fullName>
    </recommendedName>
</protein>
<name>A0A166CE11_9AGAM</name>
<evidence type="ECO:0000313" key="1">
    <source>
        <dbReference type="EMBL" id="KZP13565.1"/>
    </source>
</evidence>
<proteinExistence type="predicted"/>
<dbReference type="PANTHER" id="PTHR33096">
    <property type="entry name" value="CXC2 DOMAIN-CONTAINING PROTEIN"/>
    <property type="match status" value="1"/>
</dbReference>
<accession>A0A166CE11</accession>
<dbReference type="AlphaFoldDB" id="A0A166CE11"/>
<gene>
    <name evidence="1" type="ORF">FIBSPDRAFT_921611</name>
</gene>
<reference evidence="1 2" key="1">
    <citation type="journal article" date="2016" name="Mol. Biol. Evol.">
        <title>Comparative Genomics of Early-Diverging Mushroom-Forming Fungi Provides Insights into the Origins of Lignocellulose Decay Capabilities.</title>
        <authorList>
            <person name="Nagy L.G."/>
            <person name="Riley R."/>
            <person name="Tritt A."/>
            <person name="Adam C."/>
            <person name="Daum C."/>
            <person name="Floudas D."/>
            <person name="Sun H."/>
            <person name="Yadav J.S."/>
            <person name="Pangilinan J."/>
            <person name="Larsson K.H."/>
            <person name="Matsuura K."/>
            <person name="Barry K."/>
            <person name="Labutti K."/>
            <person name="Kuo R."/>
            <person name="Ohm R.A."/>
            <person name="Bhattacharya S.S."/>
            <person name="Shirouzu T."/>
            <person name="Yoshinaga Y."/>
            <person name="Martin F.M."/>
            <person name="Grigoriev I.V."/>
            <person name="Hibbett D.S."/>
        </authorList>
    </citation>
    <scope>NUCLEOTIDE SEQUENCE [LARGE SCALE GENOMIC DNA]</scope>
    <source>
        <strain evidence="1 2">CBS 109695</strain>
    </source>
</reference>
<dbReference type="PANTHER" id="PTHR33096:SF1">
    <property type="entry name" value="CXC1-LIKE CYSTEINE CLUSTER ASSOCIATED WITH KDZ TRANSPOSASES DOMAIN-CONTAINING PROTEIN"/>
    <property type="match status" value="1"/>
</dbReference>
<dbReference type="Pfam" id="PF18758">
    <property type="entry name" value="KDZ"/>
    <property type="match status" value="1"/>
</dbReference>
<evidence type="ECO:0000313" key="2">
    <source>
        <dbReference type="Proteomes" id="UP000076532"/>
    </source>
</evidence>